<keyword evidence="2" id="KW-1185">Reference proteome</keyword>
<sequence>MQQTRVVVRDRADAWHHVGQAFRHRNGGGWNLLLEQGIPDETLVIMDAGGSQPGTQFRLMVTRPADGGGTDWFQVGRAWISREGRAVLASLDVVIPVGETKLVVLPKKEWTA</sequence>
<dbReference type="Proteomes" id="UP001589733">
    <property type="component" value="Unassembled WGS sequence"/>
</dbReference>
<dbReference type="EMBL" id="JBHLYR010000011">
    <property type="protein sequence ID" value="MFB9991004.1"/>
    <property type="molecule type" value="Genomic_DNA"/>
</dbReference>
<gene>
    <name evidence="1" type="ORF">ACFFLM_03280</name>
</gene>
<evidence type="ECO:0000313" key="1">
    <source>
        <dbReference type="EMBL" id="MFB9991004.1"/>
    </source>
</evidence>
<accession>A0ABV6AU19</accession>
<protein>
    <submittedName>
        <fullName evidence="1">Uncharacterized protein</fullName>
    </submittedName>
</protein>
<comment type="caution">
    <text evidence="1">The sequence shown here is derived from an EMBL/GenBank/DDBJ whole genome shotgun (WGS) entry which is preliminary data.</text>
</comment>
<dbReference type="RefSeq" id="WP_380005511.1">
    <property type="nucleotide sequence ID" value="NZ_JBHLYR010000011.1"/>
</dbReference>
<evidence type="ECO:0000313" key="2">
    <source>
        <dbReference type="Proteomes" id="UP001589733"/>
    </source>
</evidence>
<proteinExistence type="predicted"/>
<reference evidence="1 2" key="1">
    <citation type="submission" date="2024-09" db="EMBL/GenBank/DDBJ databases">
        <authorList>
            <person name="Sun Q."/>
            <person name="Mori K."/>
        </authorList>
    </citation>
    <scope>NUCLEOTIDE SEQUENCE [LARGE SCALE GENOMIC DNA]</scope>
    <source>
        <strain evidence="1 2">JCM 13503</strain>
    </source>
</reference>
<organism evidence="1 2">
    <name type="scientific">Deinococcus oregonensis</name>
    <dbReference type="NCBI Taxonomy" id="1805970"/>
    <lineage>
        <taxon>Bacteria</taxon>
        <taxon>Thermotogati</taxon>
        <taxon>Deinococcota</taxon>
        <taxon>Deinococci</taxon>
        <taxon>Deinococcales</taxon>
        <taxon>Deinococcaceae</taxon>
        <taxon>Deinococcus</taxon>
    </lineage>
</organism>
<name>A0ABV6AU19_9DEIO</name>